<dbReference type="EMBL" id="CALSDN010000002">
    <property type="protein sequence ID" value="CAH6719764.1"/>
    <property type="molecule type" value="Genomic_DNA"/>
</dbReference>
<name>A0ACA9Y461_9ASCO</name>
<dbReference type="Proteomes" id="UP001152531">
    <property type="component" value="Unassembled WGS sequence"/>
</dbReference>
<organism evidence="1 2">
    <name type="scientific">[Candida] jaroonii</name>
    <dbReference type="NCBI Taxonomy" id="467808"/>
    <lineage>
        <taxon>Eukaryota</taxon>
        <taxon>Fungi</taxon>
        <taxon>Dikarya</taxon>
        <taxon>Ascomycota</taxon>
        <taxon>Saccharomycotina</taxon>
        <taxon>Pichiomycetes</taxon>
        <taxon>Debaryomycetaceae</taxon>
        <taxon>Yamadazyma</taxon>
    </lineage>
</organism>
<evidence type="ECO:0000313" key="1">
    <source>
        <dbReference type="EMBL" id="CAH6719764.1"/>
    </source>
</evidence>
<proteinExistence type="predicted"/>
<sequence length="370" mass="41827">MFKWVQSGLSAVAGLAEPEYGADAIRPVTDIPEGEPVYRETDAKDFLWQGLNYTNVETQTFYFTCLKTGFTGFAQIIHSNVMGVHTTAQFTFRLCNFKDGKNINLWTSTKLEDFEIKGNNFYAKNLSFELVGENKYILKSSVTEESIVEFEVEKLVPGVIFGKNGETLYGEDLENPWGSMRHVFWPRCSVKGTIKTKEGDYEIDGLTMFVMALQGMKPHHAAKSWNFLNFQSENYSAVQMEFTTPKSYANTKVNIGIVCSKDKILCASINNNVVHKDSVVDEVGWPVPKAISFHHDDDKFHGEVSGNLDRLVERVDVMAEIPQFVKNIVSGVAGAKPYIYQYLEDFEIKFDDVSEKGVAYTEVTFITEFD</sequence>
<reference evidence="1" key="1">
    <citation type="submission" date="2022-06" db="EMBL/GenBank/DDBJ databases">
        <authorList>
            <person name="Legras J.-L."/>
            <person name="Devillers H."/>
            <person name="Grondin C."/>
        </authorList>
    </citation>
    <scope>NUCLEOTIDE SEQUENCE</scope>
    <source>
        <strain evidence="1">CLIB 1444</strain>
    </source>
</reference>
<comment type="caution">
    <text evidence="1">The sequence shown here is derived from an EMBL/GenBank/DDBJ whole genome shotgun (WGS) entry which is preliminary data.</text>
</comment>
<accession>A0ACA9Y461</accession>
<keyword evidence="2" id="KW-1185">Reference proteome</keyword>
<evidence type="ECO:0000313" key="2">
    <source>
        <dbReference type="Proteomes" id="UP001152531"/>
    </source>
</evidence>
<protein>
    <submittedName>
        <fullName evidence="1">Survival factor 1</fullName>
    </submittedName>
</protein>
<gene>
    <name evidence="1" type="ORF">CLIB1444_02S15984</name>
</gene>